<feature type="transmembrane region" description="Helical" evidence="1">
    <location>
        <begin position="12"/>
        <end position="37"/>
    </location>
</feature>
<proteinExistence type="predicted"/>
<feature type="transmembrane region" description="Helical" evidence="1">
    <location>
        <begin position="201"/>
        <end position="220"/>
    </location>
</feature>
<keyword evidence="1" id="KW-1133">Transmembrane helix</keyword>
<sequence length="262" mass="28899">MGSWLGRQYRHPALGHLLLPLLGLKVVACLIACWLLSDDADYFQRWSLSLTAQLWDSPGAWLRTLLGDAFDHRGQRLIFHGYSNTFFIIKLLSGLNLATLGSLWANGLYLSLFGFIGGWELTKTLAQIFPRAPLGAPVVSFLLWPTVVYWTAGLTKECLLVGSGTWLLALALSRLFGTQPPRFGPVAGAVLLAYLHFKMRYFFAVLLFAALAGLVVIRVAQHLGEPEAAGCRWCYSPPRSAWAGGWVVKLVRYFASTSLPAS</sequence>
<dbReference type="AlphaFoldDB" id="A0A8T9PYW9"/>
<name>A0A8T9PYW9_9BACT</name>
<keyword evidence="1" id="KW-0472">Membrane</keyword>
<keyword evidence="1" id="KW-0812">Transmembrane</keyword>
<dbReference type="RefSeq" id="WP_244674055.1">
    <property type="nucleotide sequence ID" value="NZ_CP095046.1"/>
</dbReference>
<evidence type="ECO:0000256" key="1">
    <source>
        <dbReference type="SAM" id="Phobius"/>
    </source>
</evidence>
<feature type="transmembrane region" description="Helical" evidence="1">
    <location>
        <begin position="134"/>
        <end position="152"/>
    </location>
</feature>
<accession>A0A8T9PYW9</accession>
<keyword evidence="3" id="KW-1185">Reference proteome</keyword>
<dbReference type="KEGG" id="hcu:MUN79_18235"/>
<gene>
    <name evidence="2" type="ORF">MUN79_18235</name>
</gene>
<dbReference type="Proteomes" id="UP000831796">
    <property type="component" value="Chromosome"/>
</dbReference>
<dbReference type="EMBL" id="CP095046">
    <property type="protein sequence ID" value="UOQ70636.1"/>
    <property type="molecule type" value="Genomic_DNA"/>
</dbReference>
<feature type="transmembrane region" description="Helical" evidence="1">
    <location>
        <begin position="103"/>
        <end position="122"/>
    </location>
</feature>
<protein>
    <submittedName>
        <fullName evidence="2">Uncharacterized protein</fullName>
    </submittedName>
</protein>
<reference evidence="2" key="1">
    <citation type="submission" date="2022-04" db="EMBL/GenBank/DDBJ databases">
        <title>Hymenobacter sp. isolated from the air.</title>
        <authorList>
            <person name="Won M."/>
            <person name="Lee C.-M."/>
            <person name="Woen H.-Y."/>
            <person name="Kwon S.-W."/>
        </authorList>
    </citation>
    <scope>NUCLEOTIDE SEQUENCE</scope>
    <source>
        <strain evidence="2">5116S-3</strain>
    </source>
</reference>
<evidence type="ECO:0000313" key="2">
    <source>
        <dbReference type="EMBL" id="UOQ70636.1"/>
    </source>
</evidence>
<organism evidence="2 3">
    <name type="scientific">Hymenobacter cellulosilyticus</name>
    <dbReference type="NCBI Taxonomy" id="2932248"/>
    <lineage>
        <taxon>Bacteria</taxon>
        <taxon>Pseudomonadati</taxon>
        <taxon>Bacteroidota</taxon>
        <taxon>Cytophagia</taxon>
        <taxon>Cytophagales</taxon>
        <taxon>Hymenobacteraceae</taxon>
        <taxon>Hymenobacter</taxon>
    </lineage>
</organism>
<evidence type="ECO:0000313" key="3">
    <source>
        <dbReference type="Proteomes" id="UP000831796"/>
    </source>
</evidence>